<protein>
    <recommendedName>
        <fullName evidence="1">DUF1330 domain-containing protein</fullName>
    </recommendedName>
</protein>
<keyword evidence="3" id="KW-1185">Reference proteome</keyword>
<dbReference type="Gene3D" id="3.30.70.100">
    <property type="match status" value="1"/>
</dbReference>
<feature type="domain" description="DUF1330" evidence="1">
    <location>
        <begin position="3"/>
        <end position="96"/>
    </location>
</feature>
<dbReference type="InterPro" id="IPR010753">
    <property type="entry name" value="DUF1330"/>
</dbReference>
<dbReference type="EMBL" id="FCON02000007">
    <property type="protein sequence ID" value="SAL24089.1"/>
    <property type="molecule type" value="Genomic_DNA"/>
</dbReference>
<dbReference type="RefSeq" id="WP_160109974.1">
    <property type="nucleotide sequence ID" value="NZ_FCON02000007.1"/>
</dbReference>
<sequence>MTKGYLFAEVTLHTPGAEWEEYSAKVKATLDAYGGVFLVRGGSQKVMEGDVGTGTIVILEFESVKKAEEWYASPAYQEIVPLRLGSANTRIVCLSGTH</sequence>
<dbReference type="Pfam" id="PF07045">
    <property type="entry name" value="DUF1330"/>
    <property type="match status" value="1"/>
</dbReference>
<accession>A0A158FXL3</accession>
<dbReference type="OrthoDB" id="516779at2"/>
<evidence type="ECO:0000313" key="2">
    <source>
        <dbReference type="EMBL" id="SAL24089.1"/>
    </source>
</evidence>
<organism evidence="2 3">
    <name type="scientific">Caballeronia choica</name>
    <dbReference type="NCBI Taxonomy" id="326476"/>
    <lineage>
        <taxon>Bacteria</taxon>
        <taxon>Pseudomonadati</taxon>
        <taxon>Pseudomonadota</taxon>
        <taxon>Betaproteobacteria</taxon>
        <taxon>Burkholderiales</taxon>
        <taxon>Burkholderiaceae</taxon>
        <taxon>Caballeronia</taxon>
    </lineage>
</organism>
<dbReference type="InterPro" id="IPR011008">
    <property type="entry name" value="Dimeric_a/b-barrel"/>
</dbReference>
<dbReference type="Proteomes" id="UP000054770">
    <property type="component" value="Unassembled WGS sequence"/>
</dbReference>
<evidence type="ECO:0000259" key="1">
    <source>
        <dbReference type="Pfam" id="PF07045"/>
    </source>
</evidence>
<dbReference type="PANTHER" id="PTHR41521">
    <property type="match status" value="1"/>
</dbReference>
<name>A0A158FXL3_9BURK</name>
<reference evidence="2" key="1">
    <citation type="submission" date="2016-01" db="EMBL/GenBank/DDBJ databases">
        <authorList>
            <person name="Peeters C."/>
        </authorList>
    </citation>
    <scope>NUCLEOTIDE SEQUENCE [LARGE SCALE GENOMIC DNA]</scope>
    <source>
        <strain evidence="2">LMG 22940</strain>
    </source>
</reference>
<evidence type="ECO:0000313" key="3">
    <source>
        <dbReference type="Proteomes" id="UP000054770"/>
    </source>
</evidence>
<gene>
    <name evidence="2" type="ORF">AWB68_01043</name>
</gene>
<dbReference type="PANTHER" id="PTHR41521:SF4">
    <property type="entry name" value="BLR0684 PROTEIN"/>
    <property type="match status" value="1"/>
</dbReference>
<dbReference type="AlphaFoldDB" id="A0A158FXL3"/>
<dbReference type="SUPFAM" id="SSF54909">
    <property type="entry name" value="Dimeric alpha+beta barrel"/>
    <property type="match status" value="1"/>
</dbReference>
<comment type="caution">
    <text evidence="2">The sequence shown here is derived from an EMBL/GenBank/DDBJ whole genome shotgun (WGS) entry which is preliminary data.</text>
</comment>
<proteinExistence type="predicted"/>